<evidence type="ECO:0008006" key="3">
    <source>
        <dbReference type="Google" id="ProtNLM"/>
    </source>
</evidence>
<protein>
    <recommendedName>
        <fullName evidence="3">RING-type domain-containing protein</fullName>
    </recommendedName>
</protein>
<comment type="caution">
    <text evidence="1">The sequence shown here is derived from an EMBL/GenBank/DDBJ whole genome shotgun (WGS) entry which is preliminary data.</text>
</comment>
<sequence>MADPDQAEVIEGNYIGPIIRNLERASQQGQLYRIDVQCGVCLRDLDMSTKVGGLIQAECLLPPGQAAETKEKFYEKHNLERTVILPCGHMTGVECRIEQAAHPDMSARMCNYCKKDTKCAGCPMLIADGAFDPVQWPLDPAKYQPYQQFMAKVGLTPNEKDSLIPRFCQRCAEWQLRRKVAEIFLTFPRCTAGNCFPPAPGGQDPPPVPMQTANHEMWRERNVQRWLGQKVAEIAQLVYPHTGDIRDPQLRAQLEAEFSRERHNLVAYILDQEHVQAAARAAFRPCRQAGVPDPQGFVLTAGTIKLGFAMSETCAETFGKGASLRMPVAWFRGLEVPYQRHLPKYQVQNVNLDDPTQRAVQLFLMMVGEDSVDAANRRINNTMVKASVAKLIAWVKEMVQAGRFASQTSTQGDILL</sequence>
<name>A0ABR1UWL7_9PEZI</name>
<evidence type="ECO:0000313" key="1">
    <source>
        <dbReference type="EMBL" id="KAK8063329.1"/>
    </source>
</evidence>
<reference evidence="1 2" key="1">
    <citation type="submission" date="2023-01" db="EMBL/GenBank/DDBJ databases">
        <title>Analysis of 21 Apiospora genomes using comparative genomics revels a genus with tremendous synthesis potential of carbohydrate active enzymes and secondary metabolites.</title>
        <authorList>
            <person name="Sorensen T."/>
        </authorList>
    </citation>
    <scope>NUCLEOTIDE SEQUENCE [LARGE SCALE GENOMIC DNA]</scope>
    <source>
        <strain evidence="1 2">CBS 83171</strain>
    </source>
</reference>
<proteinExistence type="predicted"/>
<organism evidence="1 2">
    <name type="scientific">Apiospora saccharicola</name>
    <dbReference type="NCBI Taxonomy" id="335842"/>
    <lineage>
        <taxon>Eukaryota</taxon>
        <taxon>Fungi</taxon>
        <taxon>Dikarya</taxon>
        <taxon>Ascomycota</taxon>
        <taxon>Pezizomycotina</taxon>
        <taxon>Sordariomycetes</taxon>
        <taxon>Xylariomycetidae</taxon>
        <taxon>Amphisphaeriales</taxon>
        <taxon>Apiosporaceae</taxon>
        <taxon>Apiospora</taxon>
    </lineage>
</organism>
<evidence type="ECO:0000313" key="2">
    <source>
        <dbReference type="Proteomes" id="UP001446871"/>
    </source>
</evidence>
<keyword evidence="2" id="KW-1185">Reference proteome</keyword>
<dbReference type="EMBL" id="JAQQWM010000005">
    <property type="protein sequence ID" value="KAK8063329.1"/>
    <property type="molecule type" value="Genomic_DNA"/>
</dbReference>
<gene>
    <name evidence="1" type="ORF">PG996_007981</name>
</gene>
<dbReference type="Proteomes" id="UP001446871">
    <property type="component" value="Unassembled WGS sequence"/>
</dbReference>
<accession>A0ABR1UWL7</accession>